<evidence type="ECO:0000256" key="3">
    <source>
        <dbReference type="ARBA" id="ARBA00022840"/>
    </source>
</evidence>
<dbReference type="EMBL" id="MHRJ01000012">
    <property type="protein sequence ID" value="OHA23250.1"/>
    <property type="molecule type" value="Genomic_DNA"/>
</dbReference>
<comment type="catalytic activity">
    <reaction evidence="4">
        <text>2 cob(II)yrinate a,c diamide + reduced [electron-transfer flavoprotein] + 2 ATP = 2 adenosylcob(III)yrinate a,c-diamide + 2 triphosphate + oxidized [electron-transfer flavoprotein] + 3 H(+)</text>
        <dbReference type="Rhea" id="RHEA:11528"/>
        <dbReference type="Rhea" id="RHEA-COMP:10685"/>
        <dbReference type="Rhea" id="RHEA-COMP:10686"/>
        <dbReference type="ChEBI" id="CHEBI:15378"/>
        <dbReference type="ChEBI" id="CHEBI:18036"/>
        <dbReference type="ChEBI" id="CHEBI:30616"/>
        <dbReference type="ChEBI" id="CHEBI:57692"/>
        <dbReference type="ChEBI" id="CHEBI:58307"/>
        <dbReference type="ChEBI" id="CHEBI:58503"/>
        <dbReference type="ChEBI" id="CHEBI:58537"/>
        <dbReference type="EC" id="2.5.1.17"/>
    </reaction>
</comment>
<dbReference type="GO" id="GO:0005524">
    <property type="term" value="F:ATP binding"/>
    <property type="evidence" value="ECO:0007669"/>
    <property type="project" value="UniProtKB-UniRule"/>
</dbReference>
<keyword evidence="4" id="KW-0169">Cobalamin biosynthesis</keyword>
<gene>
    <name evidence="6" type="ORF">A2W52_02405</name>
</gene>
<dbReference type="PANTHER" id="PTHR12213">
    <property type="entry name" value="CORRINOID ADENOSYLTRANSFERASE"/>
    <property type="match status" value="1"/>
</dbReference>
<reference evidence="6 7" key="1">
    <citation type="journal article" date="2016" name="Nat. Commun.">
        <title>Thousands of microbial genomes shed light on interconnected biogeochemical processes in an aquifer system.</title>
        <authorList>
            <person name="Anantharaman K."/>
            <person name="Brown C.T."/>
            <person name="Hug L.A."/>
            <person name="Sharon I."/>
            <person name="Castelle C.J."/>
            <person name="Probst A.J."/>
            <person name="Thomas B.C."/>
            <person name="Singh A."/>
            <person name="Wilkins M.J."/>
            <person name="Karaoz U."/>
            <person name="Brodie E.L."/>
            <person name="Williams K.H."/>
            <person name="Hubbard S.S."/>
            <person name="Banfield J.F."/>
        </authorList>
    </citation>
    <scope>NUCLEOTIDE SEQUENCE [LARGE SCALE GENOMIC DNA]</scope>
</reference>
<keyword evidence="1 4" id="KW-0808">Transferase</keyword>
<dbReference type="SUPFAM" id="SSF89028">
    <property type="entry name" value="Cobalamin adenosyltransferase-like"/>
    <property type="match status" value="1"/>
</dbReference>
<keyword evidence="3 4" id="KW-0067">ATP-binding</keyword>
<dbReference type="NCBIfam" id="TIGR00636">
    <property type="entry name" value="PduO_Nterm"/>
    <property type="match status" value="1"/>
</dbReference>
<evidence type="ECO:0000259" key="5">
    <source>
        <dbReference type="Pfam" id="PF01923"/>
    </source>
</evidence>
<comment type="catalytic activity">
    <reaction evidence="4">
        <text>2 cob(II)alamin + reduced [electron-transfer flavoprotein] + 2 ATP = 2 adenosylcob(III)alamin + 2 triphosphate + oxidized [electron-transfer flavoprotein] + 3 H(+)</text>
        <dbReference type="Rhea" id="RHEA:28671"/>
        <dbReference type="Rhea" id="RHEA-COMP:10685"/>
        <dbReference type="Rhea" id="RHEA-COMP:10686"/>
        <dbReference type="ChEBI" id="CHEBI:15378"/>
        <dbReference type="ChEBI" id="CHEBI:16304"/>
        <dbReference type="ChEBI" id="CHEBI:18036"/>
        <dbReference type="ChEBI" id="CHEBI:18408"/>
        <dbReference type="ChEBI" id="CHEBI:30616"/>
        <dbReference type="ChEBI" id="CHEBI:57692"/>
        <dbReference type="ChEBI" id="CHEBI:58307"/>
        <dbReference type="EC" id="2.5.1.17"/>
    </reaction>
</comment>
<accession>A0A1G2MH47</accession>
<dbReference type="Pfam" id="PF01923">
    <property type="entry name" value="Cob_adeno_trans"/>
    <property type="match status" value="1"/>
</dbReference>
<dbReference type="AlphaFoldDB" id="A0A1G2MH47"/>
<evidence type="ECO:0000256" key="1">
    <source>
        <dbReference type="ARBA" id="ARBA00022679"/>
    </source>
</evidence>
<dbReference type="InterPro" id="IPR029499">
    <property type="entry name" value="PduO-typ"/>
</dbReference>
<evidence type="ECO:0000256" key="4">
    <source>
        <dbReference type="RuleBase" id="RU366026"/>
    </source>
</evidence>
<dbReference type="EC" id="2.5.1.17" evidence="4"/>
<dbReference type="UniPathway" id="UPA00148">
    <property type="reaction ID" value="UER00233"/>
</dbReference>
<dbReference type="Proteomes" id="UP000176493">
    <property type="component" value="Unassembled WGS sequence"/>
</dbReference>
<dbReference type="GO" id="GO:0009236">
    <property type="term" value="P:cobalamin biosynthetic process"/>
    <property type="evidence" value="ECO:0007669"/>
    <property type="project" value="UniProtKB-UniRule"/>
</dbReference>
<dbReference type="GO" id="GO:0008817">
    <property type="term" value="F:corrinoid adenosyltransferase activity"/>
    <property type="evidence" value="ECO:0007669"/>
    <property type="project" value="UniProtKB-UniRule"/>
</dbReference>
<organism evidence="6 7">
    <name type="scientific">Candidatus Taylorbacteria bacterium RIFCSPHIGHO2_02_49_25</name>
    <dbReference type="NCBI Taxonomy" id="1802305"/>
    <lineage>
        <taxon>Bacteria</taxon>
        <taxon>Candidatus Tayloriibacteriota</taxon>
    </lineage>
</organism>
<dbReference type="InterPro" id="IPR016030">
    <property type="entry name" value="CblAdoTrfase-like"/>
</dbReference>
<evidence type="ECO:0000256" key="2">
    <source>
        <dbReference type="ARBA" id="ARBA00022741"/>
    </source>
</evidence>
<sequence length="189" mass="20934">MKYYTAKGDGGTTRLFNCPQGARLSKGDIIFEVLGGVDELNSFVGWCRAVAKRSSLQEAKRTKFLDTLLFIQEDLFIIQAELGGGTTRLSEEKVRRLEDAIERFSGGFPAIHSFVIPGATELGGLLDVSRAIARRVERLYIQTKKKVRPGKSGGTPTAAYLNRLSSLLYVLARYANYVHDVPEKAPSYK</sequence>
<feature type="domain" description="Cobalamin adenosyltransferase-like" evidence="5">
    <location>
        <begin position="4"/>
        <end position="175"/>
    </location>
</feature>
<evidence type="ECO:0000313" key="7">
    <source>
        <dbReference type="Proteomes" id="UP000176493"/>
    </source>
</evidence>
<proteinExistence type="inferred from homology"/>
<comment type="caution">
    <text evidence="6">The sequence shown here is derived from an EMBL/GenBank/DDBJ whole genome shotgun (WGS) entry which is preliminary data.</text>
</comment>
<comment type="pathway">
    <text evidence="4">Cofactor biosynthesis; adenosylcobalamin biosynthesis; adenosylcobalamin from cob(II)yrinate a,c-diamide: step 2/7.</text>
</comment>
<evidence type="ECO:0000313" key="6">
    <source>
        <dbReference type="EMBL" id="OHA23250.1"/>
    </source>
</evidence>
<dbReference type="PANTHER" id="PTHR12213:SF0">
    <property type="entry name" value="CORRINOID ADENOSYLTRANSFERASE MMAB"/>
    <property type="match status" value="1"/>
</dbReference>
<dbReference type="InterPro" id="IPR036451">
    <property type="entry name" value="CblAdoTrfase-like_sf"/>
</dbReference>
<comment type="similarity">
    <text evidence="4">Belongs to the Cob(I)alamin adenosyltransferase family.</text>
</comment>
<keyword evidence="2 4" id="KW-0547">Nucleotide-binding</keyword>
<protein>
    <recommendedName>
        <fullName evidence="4">Corrinoid adenosyltransferase</fullName>
        <ecNumber evidence="4">2.5.1.17</ecNumber>
    </recommendedName>
    <alternativeName>
        <fullName evidence="4">Cob(II)alamin adenosyltransferase</fullName>
    </alternativeName>
    <alternativeName>
        <fullName evidence="4">Cob(II)yrinic acid a,c-diamide adenosyltransferase</fullName>
    </alternativeName>
    <alternativeName>
        <fullName evidence="4">Cobinamide/cobalamin adenosyltransferase</fullName>
    </alternativeName>
</protein>
<dbReference type="Gene3D" id="1.20.1200.10">
    <property type="entry name" value="Cobalamin adenosyltransferase-like"/>
    <property type="match status" value="1"/>
</dbReference>
<name>A0A1G2MH47_9BACT</name>